<dbReference type="EMBL" id="JAQQEZ010000006">
    <property type="protein sequence ID" value="MFM0001736.1"/>
    <property type="molecule type" value="Genomic_DNA"/>
</dbReference>
<dbReference type="RefSeq" id="WP_408177204.1">
    <property type="nucleotide sequence ID" value="NZ_JAQQEZ010000006.1"/>
</dbReference>
<protein>
    <submittedName>
        <fullName evidence="1">Uncharacterized protein</fullName>
    </submittedName>
</protein>
<keyword evidence="2" id="KW-1185">Reference proteome</keyword>
<accession>A0ABW9ANW2</accession>
<dbReference type="Proteomes" id="UP001629230">
    <property type="component" value="Unassembled WGS sequence"/>
</dbReference>
<reference evidence="1 2" key="1">
    <citation type="journal article" date="2024" name="Chem. Sci.">
        <title>Discovery of megapolipeptins by genome mining of a Burkholderiales bacteria collection.</title>
        <authorList>
            <person name="Paulo B.S."/>
            <person name="Recchia M.J.J."/>
            <person name="Lee S."/>
            <person name="Fergusson C.H."/>
            <person name="Romanowski S.B."/>
            <person name="Hernandez A."/>
            <person name="Krull N."/>
            <person name="Liu D.Y."/>
            <person name="Cavanagh H."/>
            <person name="Bos A."/>
            <person name="Gray C.A."/>
            <person name="Murphy B.T."/>
            <person name="Linington R.G."/>
            <person name="Eustaquio A.S."/>
        </authorList>
    </citation>
    <scope>NUCLEOTIDE SEQUENCE [LARGE SCALE GENOMIC DNA]</scope>
    <source>
        <strain evidence="1 2">RL17-350-BIC-A</strain>
    </source>
</reference>
<organism evidence="1 2">
    <name type="scientific">Paraburkholderia dipogonis</name>
    <dbReference type="NCBI Taxonomy" id="1211383"/>
    <lineage>
        <taxon>Bacteria</taxon>
        <taxon>Pseudomonadati</taxon>
        <taxon>Pseudomonadota</taxon>
        <taxon>Betaproteobacteria</taxon>
        <taxon>Burkholderiales</taxon>
        <taxon>Burkholderiaceae</taxon>
        <taxon>Paraburkholderia</taxon>
    </lineage>
</organism>
<proteinExistence type="predicted"/>
<gene>
    <name evidence="1" type="ORF">PQR57_11965</name>
</gene>
<name>A0ABW9ANW2_9BURK</name>
<evidence type="ECO:0000313" key="2">
    <source>
        <dbReference type="Proteomes" id="UP001629230"/>
    </source>
</evidence>
<sequence>MALIKVHGESYCGAHRLPAGKTAAKKRERGRRAGQAVKLFESRLLLVSKAWAPFVKTANFRHSGKRKSTCFVKRSKYSFVGRGLGHVVVARGVLSFSLDRKERQMNGVFFVAGAERLRLISRAGFHVQLGLIWRLRLQKHDAVAARVRDSR</sequence>
<evidence type="ECO:0000313" key="1">
    <source>
        <dbReference type="EMBL" id="MFM0001736.1"/>
    </source>
</evidence>
<comment type="caution">
    <text evidence="1">The sequence shown here is derived from an EMBL/GenBank/DDBJ whole genome shotgun (WGS) entry which is preliminary data.</text>
</comment>